<evidence type="ECO:0000313" key="2">
    <source>
        <dbReference type="EMBL" id="RMY23350.1"/>
    </source>
</evidence>
<accession>A0A3M7A7W0</accession>
<evidence type="ECO:0008006" key="4">
    <source>
        <dbReference type="Google" id="ProtNLM"/>
    </source>
</evidence>
<proteinExistence type="predicted"/>
<comment type="caution">
    <text evidence="2">The sequence shown here is derived from an EMBL/GenBank/DDBJ whole genome shotgun (WGS) entry which is preliminary data.</text>
</comment>
<dbReference type="EMBL" id="QWIM01001619">
    <property type="protein sequence ID" value="RMY23350.1"/>
    <property type="molecule type" value="Genomic_DNA"/>
</dbReference>
<evidence type="ECO:0000256" key="1">
    <source>
        <dbReference type="SAM" id="MobiDB-lite"/>
    </source>
</evidence>
<reference evidence="2 3" key="1">
    <citation type="journal article" date="2018" name="BMC Genomics">
        <title>Genomic evidence for intraspecific hybridization in a clonal and extremely halotolerant yeast.</title>
        <authorList>
            <person name="Gostincar C."/>
            <person name="Stajich J.E."/>
            <person name="Zupancic J."/>
            <person name="Zalar P."/>
            <person name="Gunde-Cimerman N."/>
        </authorList>
    </citation>
    <scope>NUCLEOTIDE SEQUENCE [LARGE SCALE GENOMIC DNA]</scope>
    <source>
        <strain evidence="2 3">EXF-6651</strain>
    </source>
</reference>
<feature type="region of interest" description="Disordered" evidence="1">
    <location>
        <begin position="306"/>
        <end position="329"/>
    </location>
</feature>
<gene>
    <name evidence="2" type="ORF">D0866_11681</name>
</gene>
<feature type="region of interest" description="Disordered" evidence="1">
    <location>
        <begin position="16"/>
        <end position="38"/>
    </location>
</feature>
<feature type="compositionally biased region" description="Polar residues" evidence="1">
    <location>
        <begin position="146"/>
        <end position="171"/>
    </location>
</feature>
<dbReference type="AlphaFoldDB" id="A0A3M7A7W0"/>
<sequence>MVALEAPFIGRKLLAQQARGTHQPDSNSADHQSSIRTPNARALHRRTQVAIHGLPHSFKYSIKRNSSSMDDGTSVDPLLEQMSGLLRLTHRPSTSTEARQRPRRFSDADQLPSNLEPETLAVRSRDGSRWLPKPAEQTEIHGSRNRAGSSLLASGTKQDADFNNPSNPNETSKPHDCLSATCSLREVFRTTELLELILSFIETKDILAQRLTSKQWASTIIASPQLRLHFFYYPQFTRPADEFILLPLSLPGLLIQQGEPLHLGRWIHISMTEAAAQAICPFDSTPKKRLRSRSFFEGLRGGLGARAGSSSDQWPKADEHTVNSNTGTEGVNAPQYKDLFVAQPPVVGMQAFIYTNSDSSSKDDADDSTKQPCACAKLSCDAGITLGFLAETAQSLLRSRQAEPASSAAAKDVRVVFKAIVSFTKGESAPRKRGASRRISRIG</sequence>
<protein>
    <recommendedName>
        <fullName evidence="4">F-box domain-containing protein</fullName>
    </recommendedName>
</protein>
<dbReference type="InterPro" id="IPR036047">
    <property type="entry name" value="F-box-like_dom_sf"/>
</dbReference>
<feature type="compositionally biased region" description="Basic and acidic residues" evidence="1">
    <location>
        <begin position="98"/>
        <end position="107"/>
    </location>
</feature>
<name>A0A3M7A7W0_HORWE</name>
<evidence type="ECO:0000313" key="3">
    <source>
        <dbReference type="Proteomes" id="UP000276864"/>
    </source>
</evidence>
<feature type="compositionally biased region" description="Polar residues" evidence="1">
    <location>
        <begin position="18"/>
        <end position="37"/>
    </location>
</feature>
<dbReference type="VEuPathDB" id="FungiDB:BTJ68_12605"/>
<organism evidence="2 3">
    <name type="scientific">Hortaea werneckii</name>
    <name type="common">Black yeast</name>
    <name type="synonym">Cladosporium werneckii</name>
    <dbReference type="NCBI Taxonomy" id="91943"/>
    <lineage>
        <taxon>Eukaryota</taxon>
        <taxon>Fungi</taxon>
        <taxon>Dikarya</taxon>
        <taxon>Ascomycota</taxon>
        <taxon>Pezizomycotina</taxon>
        <taxon>Dothideomycetes</taxon>
        <taxon>Dothideomycetidae</taxon>
        <taxon>Mycosphaerellales</taxon>
        <taxon>Teratosphaeriaceae</taxon>
        <taxon>Hortaea</taxon>
    </lineage>
</organism>
<feature type="region of interest" description="Disordered" evidence="1">
    <location>
        <begin position="86"/>
        <end position="176"/>
    </location>
</feature>
<dbReference type="SUPFAM" id="SSF81383">
    <property type="entry name" value="F-box domain"/>
    <property type="match status" value="1"/>
</dbReference>
<dbReference type="Proteomes" id="UP000276864">
    <property type="component" value="Unassembled WGS sequence"/>
</dbReference>